<feature type="compositionally biased region" description="Acidic residues" evidence="1">
    <location>
        <begin position="636"/>
        <end position="655"/>
    </location>
</feature>
<feature type="region of interest" description="Disordered" evidence="1">
    <location>
        <begin position="36"/>
        <end position="98"/>
    </location>
</feature>
<feature type="compositionally biased region" description="Basic residues" evidence="1">
    <location>
        <begin position="866"/>
        <end position="886"/>
    </location>
</feature>
<dbReference type="InterPro" id="IPR019535">
    <property type="entry name" value="ICE2_C"/>
</dbReference>
<dbReference type="GeneID" id="106808227"/>
<keyword evidence="3" id="KW-1185">Reference proteome</keyword>
<evidence type="ECO:0000259" key="2">
    <source>
        <dbReference type="Pfam" id="PF10505"/>
    </source>
</evidence>
<feature type="compositionally biased region" description="Basic and acidic residues" evidence="1">
    <location>
        <begin position="73"/>
        <end position="83"/>
    </location>
</feature>
<feature type="region of interest" description="Disordered" evidence="1">
    <location>
        <begin position="484"/>
        <end position="587"/>
    </location>
</feature>
<dbReference type="PANTHER" id="PTHR14633">
    <property type="entry name" value="LITTLE ELONGATION COMPLEX SUBUNIT 2"/>
    <property type="match status" value="1"/>
</dbReference>
<dbReference type="Proteomes" id="UP000695022">
    <property type="component" value="Unplaced"/>
</dbReference>
<gene>
    <name evidence="4" type="primary">LOC106808227</name>
</gene>
<organism evidence="3 4">
    <name type="scientific">Priapulus caudatus</name>
    <name type="common">Priapulid worm</name>
    <dbReference type="NCBI Taxonomy" id="37621"/>
    <lineage>
        <taxon>Eukaryota</taxon>
        <taxon>Metazoa</taxon>
        <taxon>Ecdysozoa</taxon>
        <taxon>Scalidophora</taxon>
        <taxon>Priapulida</taxon>
        <taxon>Priapulimorpha</taxon>
        <taxon>Priapulimorphida</taxon>
        <taxon>Priapulidae</taxon>
        <taxon>Priapulus</taxon>
    </lineage>
</organism>
<sequence length="1000" mass="112381">MEESTAFCTEEVFYRYSVTSFEDKLMKKYRELEESRLPKVANDSRSHADAKASRRDRIKAQQKRPGISEITEEALHVSPEHGAARSHGYPCPKVPYPRRSELTQDQMAKYIALYNMYQNYTPPQQPDPLVVMKMLEFRDLQQIVLREQEEFMTYLKFAARKCTVDYSFLHPEAAKYVQERRVMLRRRVDDYPRFYQLYQTSSFSSSSSSSSSVGKPEDKAMLQHERSLLRMGKVPRMILNVPIKLTQKYDVISKRYPCVRQHHCDTMYTKQPISKDRNAAMLATKHRTHVAITSAGLRVLCNNLPPHFSHQWELPVTVRESVKPNGPPFKIVFVDKPLPANIVTAKQKNCLFHKYALKARLLHPHHIKAHRFSGSEGEVSAKETSCVSVTALLDVSNNGANRLEQVVSETLPRSAPGVSTVSPDKRRRLPSEADADNDIRFGHNVNKKAKLPSNTEVCASGTDADSFNLQKSPVQILMHDHENGGIDLKGQTKVDSPTQDIASKSEDTSAGEEDAPAEATYSCSDTDEETTLTIDVGSGGDGRSDESGPSRQEPQRQLPTRARTQSSHEAQNQGANRDTRRQAERCCRVDENTKATLDEIARLQLKMTEVSRKQANTSTEHQSCPESDLLSGDKKEEEEEEEEEEGGFLQPPEDDNVTYSLCTLGDIRLLVRCSYHGSQRRENPTEPQFVHLVPKLEYQLSHGLEEMTQTENLAEWLSLVVRPHCSLLRARINPHTADVVAHDLIGLENVTNRKVFAPAQATSALAAILEKLVSLPAGQYIVQHSPGDGHIRMLRNTEANKRGVYDLHEEYGTGDRDADLTPKDVPWVAIDPSIFTQQHRQHNRIPCTFDPADYVEPQQFQSPTRASRHTGHQKRRGGQGRGRGKCRNQGDMQEGQGRGRGKCRNQGDGIKEICKKGRAGVGGNAGIKERCKQGRVGVGGNAGIKEICKQGRARNTQEEGAGVQEKERREAVDEGKAVKTTRDGYILYIGKYCTLVTLWI</sequence>
<reference evidence="4" key="1">
    <citation type="submission" date="2025-08" db="UniProtKB">
        <authorList>
            <consortium name="RefSeq"/>
        </authorList>
    </citation>
    <scope>IDENTIFICATION</scope>
</reference>
<dbReference type="RefSeq" id="XP_014666338.1">
    <property type="nucleotide sequence ID" value="XM_014810852.1"/>
</dbReference>
<feature type="compositionally biased region" description="Polar residues" evidence="1">
    <location>
        <begin position="613"/>
        <end position="625"/>
    </location>
</feature>
<dbReference type="Pfam" id="PF10505">
    <property type="entry name" value="NARG2_C"/>
    <property type="match status" value="1"/>
</dbReference>
<feature type="domain" description="Little elongation complex subunit 2 C-terminal" evidence="2">
    <location>
        <begin position="651"/>
        <end position="851"/>
    </location>
</feature>
<name>A0ABM1E2B7_PRICU</name>
<feature type="compositionally biased region" description="Polar residues" evidence="1">
    <location>
        <begin position="493"/>
        <end position="502"/>
    </location>
</feature>
<evidence type="ECO:0000256" key="1">
    <source>
        <dbReference type="SAM" id="MobiDB-lite"/>
    </source>
</evidence>
<dbReference type="PANTHER" id="PTHR14633:SF3">
    <property type="entry name" value="LITTLE ELONGATION COMPLEX SUBUNIT 2"/>
    <property type="match status" value="1"/>
</dbReference>
<feature type="compositionally biased region" description="Polar residues" evidence="1">
    <location>
        <begin position="555"/>
        <end position="576"/>
    </location>
</feature>
<feature type="region of interest" description="Disordered" evidence="1">
    <location>
        <begin position="611"/>
        <end position="655"/>
    </location>
</feature>
<feature type="compositionally biased region" description="Basic and acidic residues" evidence="1">
    <location>
        <begin position="36"/>
        <end position="59"/>
    </location>
</feature>
<feature type="region of interest" description="Disordered" evidence="1">
    <location>
        <begin position="411"/>
        <end position="438"/>
    </location>
</feature>
<protein>
    <submittedName>
        <fullName evidence="4">Little elongation complex subunit 2-like</fullName>
    </submittedName>
</protein>
<feature type="region of interest" description="Disordered" evidence="1">
    <location>
        <begin position="860"/>
        <end position="907"/>
    </location>
</feature>
<accession>A0ABM1E2B7</accession>
<proteinExistence type="predicted"/>
<evidence type="ECO:0000313" key="4">
    <source>
        <dbReference type="RefSeq" id="XP_014666338.1"/>
    </source>
</evidence>
<feature type="compositionally biased region" description="Basic and acidic residues" evidence="1">
    <location>
        <begin position="577"/>
        <end position="587"/>
    </location>
</feature>
<evidence type="ECO:0000313" key="3">
    <source>
        <dbReference type="Proteomes" id="UP000695022"/>
    </source>
</evidence>